<organism evidence="9 10">
    <name type="scientific">Pirellula staleyi (strain ATCC 27377 / DSM 6068 / ICPB 4128)</name>
    <name type="common">Pirella staleyi</name>
    <dbReference type="NCBI Taxonomy" id="530564"/>
    <lineage>
        <taxon>Bacteria</taxon>
        <taxon>Pseudomonadati</taxon>
        <taxon>Planctomycetota</taxon>
        <taxon>Planctomycetia</taxon>
        <taxon>Pirellulales</taxon>
        <taxon>Pirellulaceae</taxon>
        <taxon>Pirellula</taxon>
    </lineage>
</organism>
<dbReference type="InterPro" id="IPR011044">
    <property type="entry name" value="Quino_amine_DH_bsu"/>
</dbReference>
<evidence type="ECO:0000256" key="4">
    <source>
        <dbReference type="ARBA" id="ARBA00022729"/>
    </source>
</evidence>
<protein>
    <recommendedName>
        <fullName evidence="8">Cytochrome c domain-containing protein</fullName>
    </recommendedName>
</protein>
<reference evidence="9 10" key="1">
    <citation type="journal article" date="2009" name="Stand. Genomic Sci.">
        <title>Complete genome sequence of Pirellula staleyi type strain (ATCC 27377).</title>
        <authorList>
            <person name="Clum A."/>
            <person name="Tindall B.J."/>
            <person name="Sikorski J."/>
            <person name="Ivanova N."/>
            <person name="Mavrommatis K."/>
            <person name="Lucas S."/>
            <person name="Glavina del Rio T."/>
            <person name="Nolan M."/>
            <person name="Chen F."/>
            <person name="Tice H."/>
            <person name="Pitluck S."/>
            <person name="Cheng J.F."/>
            <person name="Chertkov O."/>
            <person name="Brettin T."/>
            <person name="Han C."/>
            <person name="Detter J.C."/>
            <person name="Kuske C."/>
            <person name="Bruce D."/>
            <person name="Goodwin L."/>
            <person name="Ovchinikova G."/>
            <person name="Pati A."/>
            <person name="Mikhailova N."/>
            <person name="Chen A."/>
            <person name="Palaniappan K."/>
            <person name="Land M."/>
            <person name="Hauser L."/>
            <person name="Chang Y.J."/>
            <person name="Jeffries C.D."/>
            <person name="Chain P."/>
            <person name="Rohde M."/>
            <person name="Goker M."/>
            <person name="Bristow J."/>
            <person name="Eisen J.A."/>
            <person name="Markowitz V."/>
            <person name="Hugenholtz P."/>
            <person name="Kyrpides N.C."/>
            <person name="Klenk H.P."/>
            <person name="Lapidus A."/>
        </authorList>
    </citation>
    <scope>NUCLEOTIDE SEQUENCE [LARGE SCALE GENOMIC DNA]</scope>
    <source>
        <strain evidence="10">ATCC 27377 / DSM 6068 / ICPB 4128</strain>
    </source>
</reference>
<dbReference type="Gene3D" id="2.130.10.10">
    <property type="entry name" value="YVTN repeat-like/Quinoprotein amine dehydrogenase"/>
    <property type="match status" value="1"/>
</dbReference>
<keyword evidence="2 7" id="KW-0349">Heme</keyword>
<dbReference type="InterPro" id="IPR036909">
    <property type="entry name" value="Cyt_c-like_dom_sf"/>
</dbReference>
<dbReference type="PROSITE" id="PS51007">
    <property type="entry name" value="CYTC"/>
    <property type="match status" value="2"/>
</dbReference>
<dbReference type="GO" id="GO:0009055">
    <property type="term" value="F:electron transfer activity"/>
    <property type="evidence" value="ECO:0007669"/>
    <property type="project" value="InterPro"/>
</dbReference>
<dbReference type="PANTHER" id="PTHR30600:SF10">
    <property type="entry name" value="BLL6722 PROTEIN"/>
    <property type="match status" value="1"/>
</dbReference>
<proteinExistence type="predicted"/>
<dbReference type="PANTHER" id="PTHR30600">
    <property type="entry name" value="CYTOCHROME C PEROXIDASE-RELATED"/>
    <property type="match status" value="1"/>
</dbReference>
<dbReference type="eggNOG" id="COG1858">
    <property type="taxonomic scope" value="Bacteria"/>
</dbReference>
<keyword evidence="6 7" id="KW-0408">Iron</keyword>
<feature type="domain" description="Cytochrome c" evidence="8">
    <location>
        <begin position="387"/>
        <end position="492"/>
    </location>
</feature>
<keyword evidence="3 7" id="KW-0479">Metal-binding</keyword>
<dbReference type="OrthoDB" id="9772811at2"/>
<gene>
    <name evidence="9" type="ordered locus">Psta_0687</name>
</gene>
<dbReference type="GO" id="GO:0030313">
    <property type="term" value="C:cell envelope"/>
    <property type="evidence" value="ECO:0007669"/>
    <property type="project" value="UniProtKB-SubCell"/>
</dbReference>
<dbReference type="GO" id="GO:0020037">
    <property type="term" value="F:heme binding"/>
    <property type="evidence" value="ECO:0007669"/>
    <property type="project" value="InterPro"/>
</dbReference>
<evidence type="ECO:0000256" key="2">
    <source>
        <dbReference type="ARBA" id="ARBA00022617"/>
    </source>
</evidence>
<dbReference type="KEGG" id="psl:Psta_0687"/>
<dbReference type="SUPFAM" id="SSF46626">
    <property type="entry name" value="Cytochrome c"/>
    <property type="match status" value="2"/>
</dbReference>
<evidence type="ECO:0000313" key="10">
    <source>
        <dbReference type="Proteomes" id="UP000001887"/>
    </source>
</evidence>
<dbReference type="STRING" id="530564.Psta_0687"/>
<dbReference type="InterPro" id="IPR015943">
    <property type="entry name" value="WD40/YVTN_repeat-like_dom_sf"/>
</dbReference>
<evidence type="ECO:0000256" key="6">
    <source>
        <dbReference type="ARBA" id="ARBA00023004"/>
    </source>
</evidence>
<dbReference type="Pfam" id="PF03150">
    <property type="entry name" value="CCP_MauG"/>
    <property type="match status" value="1"/>
</dbReference>
<keyword evidence="4" id="KW-0732">Signal</keyword>
<evidence type="ECO:0000256" key="7">
    <source>
        <dbReference type="PROSITE-ProRule" id="PRU00433"/>
    </source>
</evidence>
<evidence type="ECO:0000259" key="8">
    <source>
        <dbReference type="PROSITE" id="PS51007"/>
    </source>
</evidence>
<feature type="domain" description="Cytochrome c" evidence="8">
    <location>
        <begin position="507"/>
        <end position="603"/>
    </location>
</feature>
<comment type="subcellular location">
    <subcellularLocation>
        <location evidence="1">Cell envelope</location>
    </subcellularLocation>
</comment>
<accession>D2R5B4</accession>
<dbReference type="HOGENOM" id="CLU_019300_0_0_0"/>
<evidence type="ECO:0000313" key="9">
    <source>
        <dbReference type="EMBL" id="ADB15373.1"/>
    </source>
</evidence>
<keyword evidence="5" id="KW-0560">Oxidoreductase</keyword>
<dbReference type="Proteomes" id="UP000001887">
    <property type="component" value="Chromosome"/>
</dbReference>
<dbReference type="GO" id="GO:0046872">
    <property type="term" value="F:metal ion binding"/>
    <property type="evidence" value="ECO:0007669"/>
    <property type="project" value="UniProtKB-KW"/>
</dbReference>
<dbReference type="EMBL" id="CP001848">
    <property type="protein sequence ID" value="ADB15373.1"/>
    <property type="molecule type" value="Genomic_DNA"/>
</dbReference>
<evidence type="ECO:0000256" key="5">
    <source>
        <dbReference type="ARBA" id="ARBA00023002"/>
    </source>
</evidence>
<evidence type="ECO:0000256" key="1">
    <source>
        <dbReference type="ARBA" id="ARBA00004196"/>
    </source>
</evidence>
<dbReference type="AlphaFoldDB" id="D2R5B4"/>
<sequence length="603" mass="65180" precursor="true">MDRFWKLLVALLVLLLPIAARGANYGLEVRPTSAAVSSDGKTILVVGPSSGAVHVIDVAEARKLKSIDVGQSLTAIARVGDSDLFAITDGKASELVFAKLTPRDGALTLVARTRLARSPHKIAVSKRGDIAISSLWQRTISIVDASLLAKLDVNSAAENLQSNGLSLRNFITEIALPFNPGEALFIDASRLLVADHFGGDYAIIDLANKTIATRFAVDGHQLRGLTLDERESRILFTRQLLDETLPTSLEHQMSGKLLQNQLCAIKLSSLPAVISSKDAGQRLEPSLVVNLDKTLASGAADPSSLVLTKNQLLITLAGRDELLILARDTFSKNASIPLGKRPLSIAGPTADGRFVVVDNLSDSISIVDSEQSWPRESVQLSTIDEAWPQLKGERLFYSGATSATGSLSCHSCHIDGHTHGLKSDTQGDATIGAPKRTLTLLGTSLTDRWSWTGQHQNLTQQVEQSLVSSMQMPKDLPLSSVSEIASYLHTLAVPPPLRIAETADDKAQQARGQQLFQSLDCKRCHIPPLTFTIQESVEVGLEDELGQKKFNPPSLRGVGQGKAFLHDSRAKQLRDVFEVHGHQLPRDLAAAELDDLLFFLESL</sequence>
<dbReference type="InterPro" id="IPR051395">
    <property type="entry name" value="Cytochrome_c_Peroxidase/MauG"/>
</dbReference>
<evidence type="ECO:0000256" key="3">
    <source>
        <dbReference type="ARBA" id="ARBA00022723"/>
    </source>
</evidence>
<dbReference type="eggNOG" id="COG3391">
    <property type="taxonomic scope" value="Bacteria"/>
</dbReference>
<dbReference type="GO" id="GO:0004130">
    <property type="term" value="F:cytochrome-c peroxidase activity"/>
    <property type="evidence" value="ECO:0007669"/>
    <property type="project" value="TreeGrafter"/>
</dbReference>
<name>D2R5B4_PIRSD</name>
<keyword evidence="10" id="KW-1185">Reference proteome</keyword>
<dbReference type="InterPro" id="IPR004852">
    <property type="entry name" value="Di-haem_cyt_c_peroxidsae"/>
</dbReference>
<dbReference type="SUPFAM" id="SSF50969">
    <property type="entry name" value="YVTN repeat-like/Quinoprotein amine dehydrogenase"/>
    <property type="match status" value="1"/>
</dbReference>
<dbReference type="Gene3D" id="1.10.760.10">
    <property type="entry name" value="Cytochrome c-like domain"/>
    <property type="match status" value="2"/>
</dbReference>
<dbReference type="InterPro" id="IPR009056">
    <property type="entry name" value="Cyt_c-like_dom"/>
</dbReference>